<sequence>MISTPKSSIQITNQSTIFYQHQSTSNLLQQRIPTISSPTPVPEAVSKHHTHSINTNQYCSAVIQHQYQLYGQLYVDLIIHKHTNILLKVVICFLATVMSERCDKSMWCRLALGVQVL</sequence>
<evidence type="ECO:0000313" key="1">
    <source>
        <dbReference type="EMBL" id="MCL7025069.1"/>
    </source>
</evidence>
<accession>A0AA41UYG6</accession>
<dbReference type="AlphaFoldDB" id="A0AA41UYG6"/>
<keyword evidence="2" id="KW-1185">Reference proteome</keyword>
<name>A0AA41UYG6_PAPNU</name>
<evidence type="ECO:0000313" key="2">
    <source>
        <dbReference type="Proteomes" id="UP001177140"/>
    </source>
</evidence>
<protein>
    <submittedName>
        <fullName evidence="1">Uncharacterized protein</fullName>
    </submittedName>
</protein>
<dbReference type="EMBL" id="JAJJMA010041238">
    <property type="protein sequence ID" value="MCL7025069.1"/>
    <property type="molecule type" value="Genomic_DNA"/>
</dbReference>
<organism evidence="1 2">
    <name type="scientific">Papaver nudicaule</name>
    <name type="common">Iceland poppy</name>
    <dbReference type="NCBI Taxonomy" id="74823"/>
    <lineage>
        <taxon>Eukaryota</taxon>
        <taxon>Viridiplantae</taxon>
        <taxon>Streptophyta</taxon>
        <taxon>Embryophyta</taxon>
        <taxon>Tracheophyta</taxon>
        <taxon>Spermatophyta</taxon>
        <taxon>Magnoliopsida</taxon>
        <taxon>Ranunculales</taxon>
        <taxon>Papaveraceae</taxon>
        <taxon>Papaveroideae</taxon>
        <taxon>Papaver</taxon>
    </lineage>
</organism>
<proteinExistence type="predicted"/>
<comment type="caution">
    <text evidence="1">The sequence shown here is derived from an EMBL/GenBank/DDBJ whole genome shotgun (WGS) entry which is preliminary data.</text>
</comment>
<gene>
    <name evidence="1" type="ORF">MKW94_018636</name>
</gene>
<dbReference type="Proteomes" id="UP001177140">
    <property type="component" value="Unassembled WGS sequence"/>
</dbReference>
<reference evidence="1" key="1">
    <citation type="submission" date="2022-03" db="EMBL/GenBank/DDBJ databases">
        <title>A functionally conserved STORR gene fusion in Papaver species that diverged 16.8 million years ago.</title>
        <authorList>
            <person name="Catania T."/>
        </authorList>
    </citation>
    <scope>NUCLEOTIDE SEQUENCE</scope>
    <source>
        <strain evidence="1">S-191538</strain>
    </source>
</reference>